<accession>M7B3T5</accession>
<dbReference type="EMBL" id="KB539797">
    <property type="protein sequence ID" value="EMP32561.1"/>
    <property type="molecule type" value="Genomic_DNA"/>
</dbReference>
<proteinExistence type="predicted"/>
<keyword evidence="3" id="KW-1185">Reference proteome</keyword>
<dbReference type="Proteomes" id="UP000031443">
    <property type="component" value="Unassembled WGS sequence"/>
</dbReference>
<name>M7B3T5_CHEMY</name>
<organism evidence="2 3">
    <name type="scientific">Chelonia mydas</name>
    <name type="common">Green sea-turtle</name>
    <name type="synonym">Chelonia agassizi</name>
    <dbReference type="NCBI Taxonomy" id="8469"/>
    <lineage>
        <taxon>Eukaryota</taxon>
        <taxon>Metazoa</taxon>
        <taxon>Chordata</taxon>
        <taxon>Craniata</taxon>
        <taxon>Vertebrata</taxon>
        <taxon>Euteleostomi</taxon>
        <taxon>Archelosauria</taxon>
        <taxon>Testudinata</taxon>
        <taxon>Testudines</taxon>
        <taxon>Cryptodira</taxon>
        <taxon>Durocryptodira</taxon>
        <taxon>Americhelydia</taxon>
        <taxon>Chelonioidea</taxon>
        <taxon>Cheloniidae</taxon>
        <taxon>Chelonia</taxon>
    </lineage>
</organism>
<reference evidence="3" key="1">
    <citation type="journal article" date="2013" name="Nat. Genet.">
        <title>The draft genomes of soft-shell turtle and green sea turtle yield insights into the development and evolution of the turtle-specific body plan.</title>
        <authorList>
            <person name="Wang Z."/>
            <person name="Pascual-Anaya J."/>
            <person name="Zadissa A."/>
            <person name="Li W."/>
            <person name="Niimura Y."/>
            <person name="Huang Z."/>
            <person name="Li C."/>
            <person name="White S."/>
            <person name="Xiong Z."/>
            <person name="Fang D."/>
            <person name="Wang B."/>
            <person name="Ming Y."/>
            <person name="Chen Y."/>
            <person name="Zheng Y."/>
            <person name="Kuraku S."/>
            <person name="Pignatelli M."/>
            <person name="Herrero J."/>
            <person name="Beal K."/>
            <person name="Nozawa M."/>
            <person name="Li Q."/>
            <person name="Wang J."/>
            <person name="Zhang H."/>
            <person name="Yu L."/>
            <person name="Shigenobu S."/>
            <person name="Wang J."/>
            <person name="Liu J."/>
            <person name="Flicek P."/>
            <person name="Searle S."/>
            <person name="Wang J."/>
            <person name="Kuratani S."/>
            <person name="Yin Y."/>
            <person name="Aken B."/>
            <person name="Zhang G."/>
            <person name="Irie N."/>
        </authorList>
    </citation>
    <scope>NUCLEOTIDE SEQUENCE [LARGE SCALE GENOMIC DNA]</scope>
</reference>
<dbReference type="AlphaFoldDB" id="M7B3T5"/>
<evidence type="ECO:0000313" key="3">
    <source>
        <dbReference type="Proteomes" id="UP000031443"/>
    </source>
</evidence>
<feature type="region of interest" description="Disordered" evidence="1">
    <location>
        <begin position="1"/>
        <end position="43"/>
    </location>
</feature>
<sequence>MRFRAPSGLSPLTAQVTHGDRSTRGRFSGSSEDPLNGPPITLPSTLVLHRNEKHKMQQKQFADLRGRGPVGSYCPPKQSGDLNELKELSIVRAHCPSSPCERARLLPHTGTREPCCTQSQSLAESKAVIPWNCRA</sequence>
<gene>
    <name evidence="2" type="ORF">UY3_10305</name>
</gene>
<evidence type="ECO:0000256" key="1">
    <source>
        <dbReference type="SAM" id="MobiDB-lite"/>
    </source>
</evidence>
<evidence type="ECO:0000313" key="2">
    <source>
        <dbReference type="EMBL" id="EMP32561.1"/>
    </source>
</evidence>
<protein>
    <submittedName>
        <fullName evidence="2">Uncharacterized protein</fullName>
    </submittedName>
</protein>